<feature type="signal peptide" evidence="1">
    <location>
        <begin position="1"/>
        <end position="25"/>
    </location>
</feature>
<evidence type="ECO:0000256" key="1">
    <source>
        <dbReference type="SAM" id="SignalP"/>
    </source>
</evidence>
<protein>
    <submittedName>
        <fullName evidence="2">Uncharacterized protein</fullName>
    </submittedName>
</protein>
<gene>
    <name evidence="2" type="ORF">PVAP13_1KG550800</name>
</gene>
<proteinExistence type="predicted"/>
<name>A0A8T0XWU0_PANVG</name>
<evidence type="ECO:0000313" key="3">
    <source>
        <dbReference type="Proteomes" id="UP000823388"/>
    </source>
</evidence>
<dbReference type="EMBL" id="CM029037">
    <property type="protein sequence ID" value="KAG2662696.1"/>
    <property type="molecule type" value="Genomic_DNA"/>
</dbReference>
<feature type="chain" id="PRO_5035930524" evidence="1">
    <location>
        <begin position="26"/>
        <end position="83"/>
    </location>
</feature>
<organism evidence="2 3">
    <name type="scientific">Panicum virgatum</name>
    <name type="common">Blackwell switchgrass</name>
    <dbReference type="NCBI Taxonomy" id="38727"/>
    <lineage>
        <taxon>Eukaryota</taxon>
        <taxon>Viridiplantae</taxon>
        <taxon>Streptophyta</taxon>
        <taxon>Embryophyta</taxon>
        <taxon>Tracheophyta</taxon>
        <taxon>Spermatophyta</taxon>
        <taxon>Magnoliopsida</taxon>
        <taxon>Liliopsida</taxon>
        <taxon>Poales</taxon>
        <taxon>Poaceae</taxon>
        <taxon>PACMAD clade</taxon>
        <taxon>Panicoideae</taxon>
        <taxon>Panicodae</taxon>
        <taxon>Paniceae</taxon>
        <taxon>Panicinae</taxon>
        <taxon>Panicum</taxon>
        <taxon>Panicum sect. Hiantes</taxon>
    </lineage>
</organism>
<evidence type="ECO:0000313" key="2">
    <source>
        <dbReference type="EMBL" id="KAG2662696.1"/>
    </source>
</evidence>
<reference evidence="2" key="1">
    <citation type="submission" date="2020-05" db="EMBL/GenBank/DDBJ databases">
        <title>WGS assembly of Panicum virgatum.</title>
        <authorList>
            <person name="Lovell J.T."/>
            <person name="Jenkins J."/>
            <person name="Shu S."/>
            <person name="Juenger T.E."/>
            <person name="Schmutz J."/>
        </authorList>
    </citation>
    <scope>NUCLEOTIDE SEQUENCE</scope>
    <source>
        <strain evidence="2">AP13</strain>
    </source>
</reference>
<accession>A0A8T0XWU0</accession>
<comment type="caution">
    <text evidence="2">The sequence shown here is derived from an EMBL/GenBank/DDBJ whole genome shotgun (WGS) entry which is preliminary data.</text>
</comment>
<dbReference type="AlphaFoldDB" id="A0A8T0XWU0"/>
<keyword evidence="1" id="KW-0732">Signal</keyword>
<keyword evidence="3" id="KW-1185">Reference proteome</keyword>
<sequence>MFFRHLLPCILLLLLMSHLPNSILGLRTWREEEMRSDLRRHEHKIAPAIPPSREVGAAEAATASKYAVSRRMVPQGPNPLHNR</sequence>
<dbReference type="Proteomes" id="UP000823388">
    <property type="component" value="Chromosome 1K"/>
</dbReference>